<dbReference type="EMBL" id="KQ245989">
    <property type="protein sequence ID" value="KNC73159.1"/>
    <property type="molecule type" value="Genomic_DNA"/>
</dbReference>
<sequence length="201" mass="21841">LGYYYQKKGWKVCLICADTFRAGAFDQLKQNCTKARIPFYGSYTETDPVVIAAEGVQKFKEEKFEIIIVDTSGRHKQEAGLFEEMLQVDQAVHPDNIVFVMDASIGQAAELQAAAFKGQVDVGSVIITKLDGHAKGGGALSAVAATKSPIIFMGTGEHLDDFEPFSAQPFVSKLLGMGDLGGLMEVVKDLDLEKNTGLMER</sequence>
<dbReference type="InterPro" id="IPR022941">
    <property type="entry name" value="SRP54"/>
</dbReference>
<dbReference type="InterPro" id="IPR000897">
    <property type="entry name" value="SRP54_GTPase_dom"/>
</dbReference>
<keyword evidence="12" id="KW-1185">Reference proteome</keyword>
<dbReference type="GO" id="GO:0003924">
    <property type="term" value="F:GTPase activity"/>
    <property type="evidence" value="ECO:0007669"/>
    <property type="project" value="InterPro"/>
</dbReference>
<dbReference type="OrthoDB" id="1724187at2759"/>
<dbReference type="SUPFAM" id="SSF52540">
    <property type="entry name" value="P-loop containing nucleoside triphosphate hydrolases"/>
    <property type="match status" value="1"/>
</dbReference>
<dbReference type="GO" id="GO:0008312">
    <property type="term" value="F:7S RNA binding"/>
    <property type="evidence" value="ECO:0007669"/>
    <property type="project" value="TreeGrafter"/>
</dbReference>
<proteinExistence type="inferred from homology"/>
<name>A0A0L0F8W1_9EUKA</name>
<dbReference type="eggNOG" id="KOG0780">
    <property type="taxonomic scope" value="Eukaryota"/>
</dbReference>
<keyword evidence="7" id="KW-0687">Ribonucleoprotein</keyword>
<protein>
    <recommendedName>
        <fullName evidence="8">signal-recognition-particle GTPase</fullName>
        <ecNumber evidence="8">3.6.5.4</ecNumber>
    </recommendedName>
</protein>
<evidence type="ECO:0000313" key="11">
    <source>
        <dbReference type="EMBL" id="KNC73159.1"/>
    </source>
</evidence>
<dbReference type="SMART" id="SM00962">
    <property type="entry name" value="SRP54"/>
    <property type="match status" value="1"/>
</dbReference>
<dbReference type="Gene3D" id="3.40.50.300">
    <property type="entry name" value="P-loop containing nucleotide triphosphate hydrolases"/>
    <property type="match status" value="1"/>
</dbReference>
<dbReference type="GO" id="GO:0030942">
    <property type="term" value="F:endoplasmic reticulum signal peptide binding"/>
    <property type="evidence" value="ECO:0007669"/>
    <property type="project" value="TreeGrafter"/>
</dbReference>
<evidence type="ECO:0000256" key="4">
    <source>
        <dbReference type="ARBA" id="ARBA00022884"/>
    </source>
</evidence>
<dbReference type="InterPro" id="IPR027417">
    <property type="entry name" value="P-loop_NTPase"/>
</dbReference>
<dbReference type="PANTHER" id="PTHR11564">
    <property type="entry name" value="SIGNAL RECOGNITION PARTICLE 54K PROTEIN SRP54"/>
    <property type="match status" value="1"/>
</dbReference>
<dbReference type="GO" id="GO:0006616">
    <property type="term" value="P:SRP-dependent cotranslational protein targeting to membrane, translocation"/>
    <property type="evidence" value="ECO:0007669"/>
    <property type="project" value="TreeGrafter"/>
</dbReference>
<dbReference type="GO" id="GO:0005786">
    <property type="term" value="C:signal recognition particle, endoplasmic reticulum targeting"/>
    <property type="evidence" value="ECO:0007669"/>
    <property type="project" value="UniProtKB-KW"/>
</dbReference>
<dbReference type="EC" id="3.6.5.4" evidence="8"/>
<keyword evidence="4" id="KW-0694">RNA-binding</keyword>
<keyword evidence="6" id="KW-0733">Signal recognition particle</keyword>
<evidence type="ECO:0000256" key="7">
    <source>
        <dbReference type="ARBA" id="ARBA00023274"/>
    </source>
</evidence>
<dbReference type="AlphaFoldDB" id="A0A0L0F8W1"/>
<dbReference type="PANTHER" id="PTHR11564:SF5">
    <property type="entry name" value="SIGNAL RECOGNITION PARTICLE SUBUNIT SRP54"/>
    <property type="match status" value="1"/>
</dbReference>
<comment type="catalytic activity">
    <reaction evidence="9">
        <text>GTP + H2O = GDP + phosphate + H(+)</text>
        <dbReference type="Rhea" id="RHEA:19669"/>
        <dbReference type="ChEBI" id="CHEBI:15377"/>
        <dbReference type="ChEBI" id="CHEBI:15378"/>
        <dbReference type="ChEBI" id="CHEBI:37565"/>
        <dbReference type="ChEBI" id="CHEBI:43474"/>
        <dbReference type="ChEBI" id="CHEBI:58189"/>
        <dbReference type="EC" id="3.6.5.4"/>
    </reaction>
    <physiologicalReaction direction="left-to-right" evidence="9">
        <dbReference type="Rhea" id="RHEA:19670"/>
    </physiologicalReaction>
</comment>
<keyword evidence="5" id="KW-0342">GTP-binding</keyword>
<dbReference type="Gene3D" id="1.20.120.140">
    <property type="entry name" value="Signal recognition particle SRP54, nucleotide-binding domain"/>
    <property type="match status" value="1"/>
</dbReference>
<dbReference type="GO" id="GO:0005829">
    <property type="term" value="C:cytosol"/>
    <property type="evidence" value="ECO:0007669"/>
    <property type="project" value="TreeGrafter"/>
</dbReference>
<feature type="domain" description="SRP54-type proteins GTP-binding" evidence="10">
    <location>
        <begin position="149"/>
        <end position="162"/>
    </location>
</feature>
<accession>A0A0L0F8W1</accession>
<evidence type="ECO:0000256" key="8">
    <source>
        <dbReference type="ARBA" id="ARBA00035672"/>
    </source>
</evidence>
<feature type="non-terminal residue" evidence="11">
    <location>
        <position position="1"/>
    </location>
</feature>
<comment type="similarity">
    <text evidence="1">Belongs to the GTP-binding SRP family. SRP54 subfamily.</text>
</comment>
<dbReference type="InterPro" id="IPR042101">
    <property type="entry name" value="SRP54_N_sf"/>
</dbReference>
<dbReference type="RefSeq" id="XP_014147061.1">
    <property type="nucleotide sequence ID" value="XM_014291586.1"/>
</dbReference>
<evidence type="ECO:0000256" key="3">
    <source>
        <dbReference type="ARBA" id="ARBA00022801"/>
    </source>
</evidence>
<dbReference type="Pfam" id="PF00448">
    <property type="entry name" value="SRP54"/>
    <property type="match status" value="1"/>
</dbReference>
<evidence type="ECO:0000256" key="2">
    <source>
        <dbReference type="ARBA" id="ARBA00022741"/>
    </source>
</evidence>
<dbReference type="FunFam" id="3.40.50.300:FF:000022">
    <property type="entry name" value="Signal recognition particle 54 kDa subunit"/>
    <property type="match status" value="1"/>
</dbReference>
<dbReference type="STRING" id="667725.A0A0L0F8W1"/>
<dbReference type="Proteomes" id="UP000054560">
    <property type="component" value="Unassembled WGS sequence"/>
</dbReference>
<reference evidence="11 12" key="1">
    <citation type="submission" date="2011-02" db="EMBL/GenBank/DDBJ databases">
        <title>The Genome Sequence of Sphaeroforma arctica JP610.</title>
        <authorList>
            <consortium name="The Broad Institute Genome Sequencing Platform"/>
            <person name="Russ C."/>
            <person name="Cuomo C."/>
            <person name="Young S.K."/>
            <person name="Zeng Q."/>
            <person name="Gargeya S."/>
            <person name="Alvarado L."/>
            <person name="Berlin A."/>
            <person name="Chapman S.B."/>
            <person name="Chen Z."/>
            <person name="Freedman E."/>
            <person name="Gellesch M."/>
            <person name="Goldberg J."/>
            <person name="Griggs A."/>
            <person name="Gujja S."/>
            <person name="Heilman E."/>
            <person name="Heiman D."/>
            <person name="Howarth C."/>
            <person name="Mehta T."/>
            <person name="Neiman D."/>
            <person name="Pearson M."/>
            <person name="Roberts A."/>
            <person name="Saif S."/>
            <person name="Shea T."/>
            <person name="Shenoy N."/>
            <person name="Sisk P."/>
            <person name="Stolte C."/>
            <person name="Sykes S."/>
            <person name="White J."/>
            <person name="Yandava C."/>
            <person name="Burger G."/>
            <person name="Gray M.W."/>
            <person name="Holland P.W.H."/>
            <person name="King N."/>
            <person name="Lang F.B.F."/>
            <person name="Roger A.J."/>
            <person name="Ruiz-Trillo I."/>
            <person name="Haas B."/>
            <person name="Nusbaum C."/>
            <person name="Birren B."/>
        </authorList>
    </citation>
    <scope>NUCLEOTIDE SEQUENCE [LARGE SCALE GENOMIC DNA]</scope>
    <source>
        <strain evidence="11 12">JP610</strain>
    </source>
</reference>
<evidence type="ECO:0000256" key="5">
    <source>
        <dbReference type="ARBA" id="ARBA00023134"/>
    </source>
</evidence>
<keyword evidence="2" id="KW-0547">Nucleotide-binding</keyword>
<dbReference type="CDD" id="cd17875">
    <property type="entry name" value="SRP54_G"/>
    <property type="match status" value="1"/>
</dbReference>
<keyword evidence="3" id="KW-0378">Hydrolase</keyword>
<evidence type="ECO:0000259" key="10">
    <source>
        <dbReference type="PROSITE" id="PS00300"/>
    </source>
</evidence>
<dbReference type="GeneID" id="25914788"/>
<dbReference type="GO" id="GO:0005525">
    <property type="term" value="F:GTP binding"/>
    <property type="evidence" value="ECO:0007669"/>
    <property type="project" value="UniProtKB-KW"/>
</dbReference>
<evidence type="ECO:0000256" key="6">
    <source>
        <dbReference type="ARBA" id="ARBA00023135"/>
    </source>
</evidence>
<evidence type="ECO:0000313" key="12">
    <source>
        <dbReference type="Proteomes" id="UP000054560"/>
    </source>
</evidence>
<dbReference type="PROSITE" id="PS00300">
    <property type="entry name" value="SRP54"/>
    <property type="match status" value="1"/>
</dbReference>
<feature type="non-terminal residue" evidence="11">
    <location>
        <position position="201"/>
    </location>
</feature>
<evidence type="ECO:0000256" key="1">
    <source>
        <dbReference type="ARBA" id="ARBA00005450"/>
    </source>
</evidence>
<evidence type="ECO:0000256" key="9">
    <source>
        <dbReference type="ARBA" id="ARBA00048157"/>
    </source>
</evidence>
<gene>
    <name evidence="11" type="ORF">SARC_14284</name>
</gene>
<organism evidence="11 12">
    <name type="scientific">Sphaeroforma arctica JP610</name>
    <dbReference type="NCBI Taxonomy" id="667725"/>
    <lineage>
        <taxon>Eukaryota</taxon>
        <taxon>Ichthyosporea</taxon>
        <taxon>Ichthyophonida</taxon>
        <taxon>Sphaeroforma</taxon>
    </lineage>
</organism>